<dbReference type="PROSITE" id="PS50113">
    <property type="entry name" value="PAC"/>
    <property type="match status" value="1"/>
</dbReference>
<comment type="subcellular location">
    <subcellularLocation>
        <location evidence="1">Cell membrane</location>
        <topology evidence="1">Multi-pass membrane protein</topology>
    </subcellularLocation>
</comment>
<dbReference type="InterPro" id="IPR003660">
    <property type="entry name" value="HAMP_dom"/>
</dbReference>
<dbReference type="PANTHER" id="PTHR44757:SF2">
    <property type="entry name" value="BIOFILM ARCHITECTURE MAINTENANCE PROTEIN MBAA"/>
    <property type="match status" value="1"/>
</dbReference>
<dbReference type="InterPro" id="IPR029787">
    <property type="entry name" value="Nucleotide_cyclase"/>
</dbReference>
<dbReference type="CDD" id="cd18773">
    <property type="entry name" value="PDC1_HK_sensor"/>
    <property type="match status" value="1"/>
</dbReference>
<dbReference type="SMART" id="SM00267">
    <property type="entry name" value="GGDEF"/>
    <property type="match status" value="1"/>
</dbReference>
<keyword evidence="11" id="KW-0548">Nucleotidyltransferase</keyword>
<dbReference type="EC" id="2.7.7.65" evidence="11"/>
<evidence type="ECO:0000259" key="7">
    <source>
        <dbReference type="PROSITE" id="PS50112"/>
    </source>
</evidence>
<feature type="transmembrane region" description="Helical" evidence="6">
    <location>
        <begin position="17"/>
        <end position="38"/>
    </location>
</feature>
<dbReference type="InterPro" id="IPR043128">
    <property type="entry name" value="Rev_trsase/Diguanyl_cyclase"/>
</dbReference>
<dbReference type="InterPro" id="IPR000160">
    <property type="entry name" value="GGDEF_dom"/>
</dbReference>
<dbReference type="GO" id="GO:0052621">
    <property type="term" value="F:diguanylate cyclase activity"/>
    <property type="evidence" value="ECO:0007669"/>
    <property type="project" value="UniProtKB-EC"/>
</dbReference>
<dbReference type="InterPro" id="IPR013655">
    <property type="entry name" value="PAS_fold_3"/>
</dbReference>
<evidence type="ECO:0000256" key="1">
    <source>
        <dbReference type="ARBA" id="ARBA00004651"/>
    </source>
</evidence>
<feature type="domain" description="HAMP" evidence="9">
    <location>
        <begin position="313"/>
        <end position="365"/>
    </location>
</feature>
<dbReference type="CDD" id="cd00130">
    <property type="entry name" value="PAS"/>
    <property type="match status" value="1"/>
</dbReference>
<dbReference type="PROSITE" id="PS50112">
    <property type="entry name" value="PAS"/>
    <property type="match status" value="1"/>
</dbReference>
<dbReference type="Pfam" id="PF00672">
    <property type="entry name" value="HAMP"/>
    <property type="match status" value="1"/>
</dbReference>
<protein>
    <submittedName>
        <fullName evidence="11">Diguanylate cyclase</fullName>
        <ecNumber evidence="11">2.7.7.65</ecNumber>
    </submittedName>
</protein>
<keyword evidence="11" id="KW-0808">Transferase</keyword>
<evidence type="ECO:0000256" key="6">
    <source>
        <dbReference type="SAM" id="Phobius"/>
    </source>
</evidence>
<keyword evidence="5 6" id="KW-0472">Membrane</keyword>
<evidence type="ECO:0000259" key="10">
    <source>
        <dbReference type="PROSITE" id="PS50887"/>
    </source>
</evidence>
<organism evidence="11 12">
    <name type="scientific">Modicisalibacter tunisiensis</name>
    <dbReference type="NCBI Taxonomy" id="390637"/>
    <lineage>
        <taxon>Bacteria</taxon>
        <taxon>Pseudomonadati</taxon>
        <taxon>Pseudomonadota</taxon>
        <taxon>Gammaproteobacteria</taxon>
        <taxon>Oceanospirillales</taxon>
        <taxon>Halomonadaceae</taxon>
        <taxon>Modicisalibacter</taxon>
    </lineage>
</organism>
<dbReference type="SMART" id="SM00086">
    <property type="entry name" value="PAC"/>
    <property type="match status" value="1"/>
</dbReference>
<gene>
    <name evidence="11" type="ORF">KGQ91_09370</name>
</gene>
<dbReference type="Pfam" id="PF02743">
    <property type="entry name" value="dCache_1"/>
    <property type="match status" value="1"/>
</dbReference>
<evidence type="ECO:0000256" key="4">
    <source>
        <dbReference type="ARBA" id="ARBA00022989"/>
    </source>
</evidence>
<dbReference type="PROSITE" id="PS50885">
    <property type="entry name" value="HAMP"/>
    <property type="match status" value="1"/>
</dbReference>
<reference evidence="11 12" key="1">
    <citation type="submission" date="2021-05" db="EMBL/GenBank/DDBJ databases">
        <title>Petroleum and Energy Research Collection (APPE): ex situ preservation of microbial diversity associated with the oil industry and exploitation of its biotechnological potential.</title>
        <authorList>
            <person name="Paixao C.T.M."/>
            <person name="Gomes M.B."/>
            <person name="Oliveira V.M."/>
        </authorList>
    </citation>
    <scope>NUCLEOTIDE SEQUENCE [LARGE SCALE GENOMIC DNA]</scope>
    <source>
        <strain evidence="11 12">LIT2</strain>
    </source>
</reference>
<dbReference type="RefSeq" id="WP_224420869.1">
    <property type="nucleotide sequence ID" value="NZ_JAGXFD010000001.1"/>
</dbReference>
<dbReference type="PROSITE" id="PS50887">
    <property type="entry name" value="GGDEF"/>
    <property type="match status" value="1"/>
</dbReference>
<accession>A0ABS7WZ28</accession>
<keyword evidence="12" id="KW-1185">Reference proteome</keyword>
<evidence type="ECO:0000313" key="12">
    <source>
        <dbReference type="Proteomes" id="UP001319883"/>
    </source>
</evidence>
<evidence type="ECO:0000259" key="9">
    <source>
        <dbReference type="PROSITE" id="PS50885"/>
    </source>
</evidence>
<dbReference type="InterPro" id="IPR035965">
    <property type="entry name" value="PAS-like_dom_sf"/>
</dbReference>
<dbReference type="EMBL" id="JAGXFD010000001">
    <property type="protein sequence ID" value="MBZ9567888.1"/>
    <property type="molecule type" value="Genomic_DNA"/>
</dbReference>
<dbReference type="Proteomes" id="UP001319883">
    <property type="component" value="Unassembled WGS sequence"/>
</dbReference>
<dbReference type="SUPFAM" id="SSF55785">
    <property type="entry name" value="PYP-like sensor domain (PAS domain)"/>
    <property type="match status" value="1"/>
</dbReference>
<dbReference type="InterPro" id="IPR001610">
    <property type="entry name" value="PAC"/>
</dbReference>
<dbReference type="InterPro" id="IPR052155">
    <property type="entry name" value="Biofilm_reg_signaling"/>
</dbReference>
<dbReference type="InterPro" id="IPR000700">
    <property type="entry name" value="PAS-assoc_C"/>
</dbReference>
<evidence type="ECO:0000259" key="8">
    <source>
        <dbReference type="PROSITE" id="PS50113"/>
    </source>
</evidence>
<evidence type="ECO:0000256" key="2">
    <source>
        <dbReference type="ARBA" id="ARBA00022475"/>
    </source>
</evidence>
<dbReference type="SMART" id="SM00091">
    <property type="entry name" value="PAS"/>
    <property type="match status" value="2"/>
</dbReference>
<proteinExistence type="predicted"/>
<dbReference type="Gene3D" id="3.30.450.20">
    <property type="entry name" value="PAS domain"/>
    <property type="match status" value="2"/>
</dbReference>
<dbReference type="Pfam" id="PF00990">
    <property type="entry name" value="GGDEF"/>
    <property type="match status" value="1"/>
</dbReference>
<comment type="caution">
    <text evidence="11">The sequence shown here is derived from an EMBL/GenBank/DDBJ whole genome shotgun (WGS) entry which is preliminary data.</text>
</comment>
<dbReference type="Gene3D" id="3.30.70.270">
    <property type="match status" value="1"/>
</dbReference>
<dbReference type="NCBIfam" id="TIGR00229">
    <property type="entry name" value="sensory_box"/>
    <property type="match status" value="1"/>
</dbReference>
<keyword evidence="3 6" id="KW-0812">Transmembrane</keyword>
<evidence type="ECO:0000313" key="11">
    <source>
        <dbReference type="EMBL" id="MBZ9567888.1"/>
    </source>
</evidence>
<feature type="domain" description="PAC" evidence="8">
    <location>
        <begin position="443"/>
        <end position="495"/>
    </location>
</feature>
<keyword evidence="4 6" id="KW-1133">Transmembrane helix</keyword>
<sequence>MTQSGRRTGRRSLRRRLLIGLGMGWAVIVCVLMVALWYSGQDRIRDVNDTHLEYEARLIAQQIDQEVELRLAALQQLAATMAPRAVPDAASLQARLRNESGLLTLFDGLIVTDAEGRVQAAWPRSSGRRGTDVSDRLSFRFQQQVGRPHVSEPFTEQPGGTPWILFSVPLADAWGHFAGMVGGLISVENGSLFAKLRRIRLGRQGFAVVMTASGKVLTHPRQDHLLAPAASVVPSAWRELVLDGWQGTLTGALPSGKTALQSYRQIWTPGWIVGVFLPADQAFAPLRTFLNQLWLAGGLTILLMLPMLAWLIHLLLRPLRRLTRQIEAVRHGHRDYLDVPDASHEIVQLIEAFNRMVDTSLEARQRLLNRQAFLDAVLDSSPVGMFVYDMQGELLYVSPALTEMTGHSLVDYQADSMHSHIHPDDRQRVLDYWLASRLSEHDFQCQYRYVTARGESIWMDVHASLVRLETGKALGFVGTMKDITEHRENEALQRWEAEHDPLTGLLNRRGFERRMEEALADWLKGAVPAALIAFDLDHFKPINDEGGHALGDRMLSLIARTLAARIRRSDFAARYGGDEFAILLPGCGVEQARRTAEALRKAVGALSVTHEGRSYRVSLSLGVTALAPGDETIGQVMQRADDASYRAKAAGRDRVEVEAAPAG</sequence>
<keyword evidence="2" id="KW-1003">Cell membrane</keyword>
<dbReference type="PANTHER" id="PTHR44757">
    <property type="entry name" value="DIGUANYLATE CYCLASE DGCP"/>
    <property type="match status" value="1"/>
</dbReference>
<feature type="domain" description="GGDEF" evidence="10">
    <location>
        <begin position="527"/>
        <end position="660"/>
    </location>
</feature>
<evidence type="ECO:0000256" key="5">
    <source>
        <dbReference type="ARBA" id="ARBA00023136"/>
    </source>
</evidence>
<evidence type="ECO:0000256" key="3">
    <source>
        <dbReference type="ARBA" id="ARBA00022692"/>
    </source>
</evidence>
<dbReference type="Pfam" id="PF08447">
    <property type="entry name" value="PAS_3"/>
    <property type="match status" value="1"/>
</dbReference>
<dbReference type="InterPro" id="IPR033479">
    <property type="entry name" value="dCache_1"/>
</dbReference>
<name>A0ABS7WZ28_9GAMM</name>
<dbReference type="CDD" id="cd01949">
    <property type="entry name" value="GGDEF"/>
    <property type="match status" value="1"/>
</dbReference>
<dbReference type="InterPro" id="IPR000014">
    <property type="entry name" value="PAS"/>
</dbReference>
<feature type="domain" description="PAS" evidence="7">
    <location>
        <begin position="370"/>
        <end position="441"/>
    </location>
</feature>
<dbReference type="CDD" id="cd18774">
    <property type="entry name" value="PDC2_HK_sensor"/>
    <property type="match status" value="1"/>
</dbReference>
<feature type="transmembrane region" description="Helical" evidence="6">
    <location>
        <begin position="293"/>
        <end position="316"/>
    </location>
</feature>
<dbReference type="NCBIfam" id="TIGR00254">
    <property type="entry name" value="GGDEF"/>
    <property type="match status" value="1"/>
</dbReference>
<dbReference type="SUPFAM" id="SSF55073">
    <property type="entry name" value="Nucleotide cyclase"/>
    <property type="match status" value="1"/>
</dbReference>
<dbReference type="Gene3D" id="6.10.340.10">
    <property type="match status" value="1"/>
</dbReference>
<dbReference type="SMART" id="SM00304">
    <property type="entry name" value="HAMP"/>
    <property type="match status" value="1"/>
</dbReference>